<dbReference type="AlphaFoldDB" id="A0AAV8PUE3"/>
<gene>
    <name evidence="2" type="ORF">OPV22_033475</name>
</gene>
<comment type="caution">
    <text evidence="2">The sequence shown here is derived from an EMBL/GenBank/DDBJ whole genome shotgun (WGS) entry which is preliminary data.</text>
</comment>
<evidence type="ECO:0000256" key="1">
    <source>
        <dbReference type="SAM" id="MobiDB-lite"/>
    </source>
</evidence>
<evidence type="ECO:0000313" key="2">
    <source>
        <dbReference type="EMBL" id="KAJ8460549.1"/>
    </source>
</evidence>
<keyword evidence="3" id="KW-1185">Reference proteome</keyword>
<feature type="region of interest" description="Disordered" evidence="1">
    <location>
        <begin position="1"/>
        <end position="52"/>
    </location>
</feature>
<dbReference type="Proteomes" id="UP001222027">
    <property type="component" value="Unassembled WGS sequence"/>
</dbReference>
<reference evidence="2 3" key="1">
    <citation type="submission" date="2022-12" db="EMBL/GenBank/DDBJ databases">
        <title>Chromosome-scale assembly of the Ensete ventricosum genome.</title>
        <authorList>
            <person name="Dussert Y."/>
            <person name="Stocks J."/>
            <person name="Wendawek A."/>
            <person name="Woldeyes F."/>
            <person name="Nichols R.A."/>
            <person name="Borrell J.S."/>
        </authorList>
    </citation>
    <scope>NUCLEOTIDE SEQUENCE [LARGE SCALE GENOMIC DNA]</scope>
    <source>
        <strain evidence="3">cv. Maze</strain>
        <tissue evidence="2">Seeds</tissue>
    </source>
</reference>
<feature type="region of interest" description="Disordered" evidence="1">
    <location>
        <begin position="90"/>
        <end position="109"/>
    </location>
</feature>
<sequence>MVGIPEPAARYIGSGVTDGSPPPLELRFEGCRSCSSGGEEDTPRRDGRLDPGVSSLAGANGATFYRLSLLQLLEPSICYPATDKTICSDTLSSQRHTSDVGAYDGRNPEDFQFKPQLEHLMP</sequence>
<proteinExistence type="predicted"/>
<protein>
    <submittedName>
        <fullName evidence="2">Uncharacterized protein</fullName>
    </submittedName>
</protein>
<dbReference type="EMBL" id="JAQQAF010000009">
    <property type="protein sequence ID" value="KAJ8460549.1"/>
    <property type="molecule type" value="Genomic_DNA"/>
</dbReference>
<name>A0AAV8PUE3_ENSVE</name>
<accession>A0AAV8PUE3</accession>
<organism evidence="2 3">
    <name type="scientific">Ensete ventricosum</name>
    <name type="common">Abyssinian banana</name>
    <name type="synonym">Musa ensete</name>
    <dbReference type="NCBI Taxonomy" id="4639"/>
    <lineage>
        <taxon>Eukaryota</taxon>
        <taxon>Viridiplantae</taxon>
        <taxon>Streptophyta</taxon>
        <taxon>Embryophyta</taxon>
        <taxon>Tracheophyta</taxon>
        <taxon>Spermatophyta</taxon>
        <taxon>Magnoliopsida</taxon>
        <taxon>Liliopsida</taxon>
        <taxon>Zingiberales</taxon>
        <taxon>Musaceae</taxon>
        <taxon>Ensete</taxon>
    </lineage>
</organism>
<evidence type="ECO:0000313" key="3">
    <source>
        <dbReference type="Proteomes" id="UP001222027"/>
    </source>
</evidence>